<evidence type="ECO:0000256" key="6">
    <source>
        <dbReference type="ARBA" id="ARBA00023136"/>
    </source>
</evidence>
<feature type="transmembrane region" description="Helical" evidence="7">
    <location>
        <begin position="150"/>
        <end position="171"/>
    </location>
</feature>
<keyword evidence="4" id="KW-0769">Symport</keyword>
<evidence type="ECO:0000313" key="8">
    <source>
        <dbReference type="EMBL" id="CAG9837622.1"/>
    </source>
</evidence>
<dbReference type="GO" id="GO:0016020">
    <property type="term" value="C:membrane"/>
    <property type="evidence" value="ECO:0007669"/>
    <property type="project" value="UniProtKB-SubCell"/>
</dbReference>
<proteinExistence type="predicted"/>
<keyword evidence="9" id="KW-1185">Reference proteome</keyword>
<reference evidence="8" key="1">
    <citation type="submission" date="2022-01" db="EMBL/GenBank/DDBJ databases">
        <authorList>
            <person name="King R."/>
        </authorList>
    </citation>
    <scope>NUCLEOTIDE SEQUENCE</scope>
</reference>
<evidence type="ECO:0000256" key="5">
    <source>
        <dbReference type="ARBA" id="ARBA00022989"/>
    </source>
</evidence>
<feature type="transmembrane region" description="Helical" evidence="7">
    <location>
        <begin position="183"/>
        <end position="209"/>
    </location>
</feature>
<sequence length="216" mass="23586">MNSQISRLANLDHVFILELLGSCFAGKFFLTVKFKLKVPWKDILKCDPFWAIFVSTLGQAWGFQTIITEIPNYINKVMKCDIKSNGLLSAATYLACFLLLIGFGSTADSIINSKITTNNNCSNNQKNIHSSRFISAAALLVQSYLPDDTIVWSVIMLVTAVGVQAAAVGGFEVNHLDLSPNYAGIILGICNTFGETLSIFGLTAIHLIVTEEVSKK</sequence>
<dbReference type="Proteomes" id="UP001153709">
    <property type="component" value="Chromosome 7"/>
</dbReference>
<evidence type="ECO:0000256" key="1">
    <source>
        <dbReference type="ARBA" id="ARBA00004141"/>
    </source>
</evidence>
<dbReference type="GO" id="GO:0015293">
    <property type="term" value="F:symporter activity"/>
    <property type="evidence" value="ECO:0007669"/>
    <property type="project" value="UniProtKB-KW"/>
</dbReference>
<dbReference type="EMBL" id="OU898282">
    <property type="protein sequence ID" value="CAG9837622.1"/>
    <property type="molecule type" value="Genomic_DNA"/>
</dbReference>
<keyword evidence="2" id="KW-0813">Transport</keyword>
<dbReference type="AlphaFoldDB" id="A0A9N9TAI0"/>
<evidence type="ECO:0000256" key="3">
    <source>
        <dbReference type="ARBA" id="ARBA00022692"/>
    </source>
</evidence>
<dbReference type="Gene3D" id="1.20.1250.20">
    <property type="entry name" value="MFS general substrate transporter like domains"/>
    <property type="match status" value="1"/>
</dbReference>
<dbReference type="FunFam" id="1.20.1250.20:FF:000003">
    <property type="entry name" value="Solute carrier family 17 member 3"/>
    <property type="match status" value="1"/>
</dbReference>
<keyword evidence="6 7" id="KW-0472">Membrane</keyword>
<dbReference type="PANTHER" id="PTHR11662">
    <property type="entry name" value="SOLUTE CARRIER FAMILY 17"/>
    <property type="match status" value="1"/>
</dbReference>
<keyword evidence="3 7" id="KW-0812">Transmembrane</keyword>
<dbReference type="InterPro" id="IPR036259">
    <property type="entry name" value="MFS_trans_sf"/>
</dbReference>
<dbReference type="InterPro" id="IPR050382">
    <property type="entry name" value="MFS_Na/Anion_cotransporter"/>
</dbReference>
<evidence type="ECO:0000313" key="9">
    <source>
        <dbReference type="Proteomes" id="UP001153709"/>
    </source>
</evidence>
<dbReference type="SUPFAM" id="SSF103473">
    <property type="entry name" value="MFS general substrate transporter"/>
    <property type="match status" value="1"/>
</dbReference>
<feature type="transmembrane region" description="Helical" evidence="7">
    <location>
        <begin position="86"/>
        <end position="104"/>
    </location>
</feature>
<evidence type="ECO:0000256" key="2">
    <source>
        <dbReference type="ARBA" id="ARBA00022448"/>
    </source>
</evidence>
<keyword evidence="5 7" id="KW-1133">Transmembrane helix</keyword>
<dbReference type="GO" id="GO:0006820">
    <property type="term" value="P:monoatomic anion transport"/>
    <property type="evidence" value="ECO:0007669"/>
    <property type="project" value="TreeGrafter"/>
</dbReference>
<accession>A0A9N9TAI0</accession>
<comment type="subcellular location">
    <subcellularLocation>
        <location evidence="1">Membrane</location>
        <topology evidence="1">Multi-pass membrane protein</topology>
    </subcellularLocation>
</comment>
<protein>
    <submittedName>
        <fullName evidence="8">Uncharacterized protein</fullName>
    </submittedName>
</protein>
<evidence type="ECO:0000256" key="4">
    <source>
        <dbReference type="ARBA" id="ARBA00022847"/>
    </source>
</evidence>
<gene>
    <name evidence="8" type="ORF">DIABBA_LOCUS10590</name>
</gene>
<organism evidence="8 9">
    <name type="scientific">Diabrotica balteata</name>
    <name type="common">Banded cucumber beetle</name>
    <dbReference type="NCBI Taxonomy" id="107213"/>
    <lineage>
        <taxon>Eukaryota</taxon>
        <taxon>Metazoa</taxon>
        <taxon>Ecdysozoa</taxon>
        <taxon>Arthropoda</taxon>
        <taxon>Hexapoda</taxon>
        <taxon>Insecta</taxon>
        <taxon>Pterygota</taxon>
        <taxon>Neoptera</taxon>
        <taxon>Endopterygota</taxon>
        <taxon>Coleoptera</taxon>
        <taxon>Polyphaga</taxon>
        <taxon>Cucujiformia</taxon>
        <taxon>Chrysomeloidea</taxon>
        <taxon>Chrysomelidae</taxon>
        <taxon>Galerucinae</taxon>
        <taxon>Diabroticina</taxon>
        <taxon>Diabroticites</taxon>
        <taxon>Diabrotica</taxon>
    </lineage>
</organism>
<dbReference type="PANTHER" id="PTHR11662:SF280">
    <property type="entry name" value="FI21844P1-RELATED"/>
    <property type="match status" value="1"/>
</dbReference>
<name>A0A9N9TAI0_DIABA</name>
<evidence type="ECO:0000256" key="7">
    <source>
        <dbReference type="SAM" id="Phobius"/>
    </source>
</evidence>
<dbReference type="OrthoDB" id="2985014at2759"/>